<protein>
    <recommendedName>
        <fullName evidence="7">Rhodopsin domain-containing protein</fullName>
    </recommendedName>
</protein>
<gene>
    <name evidence="8" type="ORF">M747DRAFT_352258</name>
</gene>
<feature type="domain" description="Rhodopsin" evidence="7">
    <location>
        <begin position="30"/>
        <end position="267"/>
    </location>
</feature>
<feature type="transmembrane region" description="Helical" evidence="6">
    <location>
        <begin position="122"/>
        <end position="149"/>
    </location>
</feature>
<accession>A0A370CEH7</accession>
<evidence type="ECO:0000259" key="7">
    <source>
        <dbReference type="Pfam" id="PF20684"/>
    </source>
</evidence>
<evidence type="ECO:0000256" key="5">
    <source>
        <dbReference type="ARBA" id="ARBA00038359"/>
    </source>
</evidence>
<dbReference type="InterPro" id="IPR052337">
    <property type="entry name" value="SAT4-like"/>
</dbReference>
<reference evidence="8 9" key="1">
    <citation type="submission" date="2018-07" db="EMBL/GenBank/DDBJ databases">
        <title>Section-level genome sequencing of Aspergillus section Nigri to investigate inter- and intra-species variation.</title>
        <authorList>
            <consortium name="DOE Joint Genome Institute"/>
            <person name="Vesth T.C."/>
            <person name="Nybo J.L."/>
            <person name="Theobald S."/>
            <person name="Frisvad J.C."/>
            <person name="Larsen T.O."/>
            <person name="Nielsen K.F."/>
            <person name="Hoof J.B."/>
            <person name="Brandl J."/>
            <person name="Salamov A."/>
            <person name="Riley R."/>
            <person name="Gladden J.M."/>
            <person name="Phatale P."/>
            <person name="Nielsen M.T."/>
            <person name="Lyhne E.K."/>
            <person name="Kogle M.E."/>
            <person name="Strasser K."/>
            <person name="McDonnell E."/>
            <person name="Barry K."/>
            <person name="Clum A."/>
            <person name="Chen C."/>
            <person name="Nolan M."/>
            <person name="Sandor L."/>
            <person name="Kuo A."/>
            <person name="Lipzen A."/>
            <person name="Hainaut M."/>
            <person name="Drula E."/>
            <person name="Tsang A."/>
            <person name="Magnuson J.K."/>
            <person name="Henrissat B."/>
            <person name="Wiebenga A."/>
            <person name="Simmons B.A."/>
            <person name="Makela M.R."/>
            <person name="De vries R.P."/>
            <person name="Grigoriev I.V."/>
            <person name="Mortensen U.H."/>
            <person name="Baker S.E."/>
            <person name="Andersen M.R."/>
        </authorList>
    </citation>
    <scope>NUCLEOTIDE SEQUENCE [LARGE SCALE GENOMIC DNA]</scope>
    <source>
        <strain evidence="8 9">ATCC 13496</strain>
    </source>
</reference>
<feature type="transmembrane region" description="Helical" evidence="6">
    <location>
        <begin position="204"/>
        <end position="225"/>
    </location>
</feature>
<feature type="transmembrane region" description="Helical" evidence="6">
    <location>
        <begin position="170"/>
        <end position="192"/>
    </location>
</feature>
<keyword evidence="4 6" id="KW-0472">Membrane</keyword>
<dbReference type="VEuPathDB" id="FungiDB:M747DRAFT_352258"/>
<dbReference type="Proteomes" id="UP000253845">
    <property type="component" value="Unassembled WGS sequence"/>
</dbReference>
<evidence type="ECO:0000256" key="3">
    <source>
        <dbReference type="ARBA" id="ARBA00022989"/>
    </source>
</evidence>
<comment type="similarity">
    <text evidence="5">Belongs to the SAT4 family.</text>
</comment>
<feature type="transmembrane region" description="Helical" evidence="6">
    <location>
        <begin position="96"/>
        <end position="116"/>
    </location>
</feature>
<organism evidence="8 9">
    <name type="scientific">Aspergillus niger ATCC 13496</name>
    <dbReference type="NCBI Taxonomy" id="1353008"/>
    <lineage>
        <taxon>Eukaryota</taxon>
        <taxon>Fungi</taxon>
        <taxon>Dikarya</taxon>
        <taxon>Ascomycota</taxon>
        <taxon>Pezizomycotina</taxon>
        <taxon>Eurotiomycetes</taxon>
        <taxon>Eurotiomycetidae</taxon>
        <taxon>Eurotiales</taxon>
        <taxon>Aspergillaceae</taxon>
        <taxon>Aspergillus</taxon>
        <taxon>Aspergillus subgen. Circumdati</taxon>
    </lineage>
</organism>
<evidence type="ECO:0000256" key="4">
    <source>
        <dbReference type="ARBA" id="ARBA00023136"/>
    </source>
</evidence>
<sequence length="446" mass="49322">MTYEENRYWKNVLTIVPIIGAALATVSYVLRLYSRRFTTAGLKVEDWLMGVGLLLSYCATAFVVDTAFNGVGLPVSSLPADERQRIQFGSWMIQKFWAPSAAFVKISIVVLLKRLLGTVRAYAIISNVLIAFIACWALTALLVNIFQCTPVQYYYNKDLKGHCMSGQRSFFQAMGAISLVEDVIVLCLPTPIVWGLQITFRQKIAVTLVFSLGGLVCIFSLMRLIEFRTFVTTDLASSSAKESVWTCLELDVAIICGCLPLMKPLIQGFLGKVRSGVSKARSHPSSGTKLYFPNGTTHNNDGFRQINDPLSSLASKNAHIAANESRRSSDVELQGIAVTTRIDQDVDRPRTGNSTDISADHDDRRFRAYKQCSLLPDKKGYPARLDEGVSLHPDPSTVHSSDTRDLACVVHAGSRNMVSWDLVPARHLRGNNGDERVYCSSATHLK</sequence>
<dbReference type="Pfam" id="PF20684">
    <property type="entry name" value="Fung_rhodopsin"/>
    <property type="match status" value="1"/>
</dbReference>
<evidence type="ECO:0000256" key="6">
    <source>
        <dbReference type="SAM" id="Phobius"/>
    </source>
</evidence>
<feature type="transmembrane region" description="Helical" evidence="6">
    <location>
        <begin position="54"/>
        <end position="75"/>
    </location>
</feature>
<dbReference type="AlphaFoldDB" id="A0A370CEH7"/>
<comment type="subcellular location">
    <subcellularLocation>
        <location evidence="1">Membrane</location>
        <topology evidence="1">Multi-pass membrane protein</topology>
    </subcellularLocation>
</comment>
<dbReference type="InterPro" id="IPR049326">
    <property type="entry name" value="Rhodopsin_dom_fungi"/>
</dbReference>
<evidence type="ECO:0000256" key="2">
    <source>
        <dbReference type="ARBA" id="ARBA00022692"/>
    </source>
</evidence>
<name>A0A370CEH7_ASPNG</name>
<keyword evidence="2 6" id="KW-0812">Transmembrane</keyword>
<keyword evidence="3 6" id="KW-1133">Transmembrane helix</keyword>
<dbReference type="GO" id="GO:0016020">
    <property type="term" value="C:membrane"/>
    <property type="evidence" value="ECO:0007669"/>
    <property type="project" value="UniProtKB-SubCell"/>
</dbReference>
<feature type="transmembrane region" description="Helical" evidence="6">
    <location>
        <begin position="12"/>
        <end position="34"/>
    </location>
</feature>
<proteinExistence type="inferred from homology"/>
<evidence type="ECO:0000256" key="1">
    <source>
        <dbReference type="ARBA" id="ARBA00004141"/>
    </source>
</evidence>
<evidence type="ECO:0000313" key="8">
    <source>
        <dbReference type="EMBL" id="RDH24976.1"/>
    </source>
</evidence>
<dbReference type="PANTHER" id="PTHR33048:SF47">
    <property type="entry name" value="INTEGRAL MEMBRANE PROTEIN-RELATED"/>
    <property type="match status" value="1"/>
</dbReference>
<dbReference type="PANTHER" id="PTHR33048">
    <property type="entry name" value="PTH11-LIKE INTEGRAL MEMBRANE PROTEIN (AFU_ORTHOLOGUE AFUA_5G11245)"/>
    <property type="match status" value="1"/>
</dbReference>
<evidence type="ECO:0000313" key="9">
    <source>
        <dbReference type="Proteomes" id="UP000253845"/>
    </source>
</evidence>
<dbReference type="EMBL" id="KZ851900">
    <property type="protein sequence ID" value="RDH24976.1"/>
    <property type="molecule type" value="Genomic_DNA"/>
</dbReference>